<organism evidence="1">
    <name type="scientific">uncultured Adhaeribacter sp</name>
    <dbReference type="NCBI Taxonomy" id="448109"/>
    <lineage>
        <taxon>Bacteria</taxon>
        <taxon>Pseudomonadati</taxon>
        <taxon>Bacteroidota</taxon>
        <taxon>Cytophagia</taxon>
        <taxon>Cytophagales</taxon>
        <taxon>Hymenobacteraceae</taxon>
        <taxon>Adhaeribacter</taxon>
        <taxon>environmental samples</taxon>
    </lineage>
</organism>
<evidence type="ECO:0000313" key="1">
    <source>
        <dbReference type="EMBL" id="CAA9219336.1"/>
    </source>
</evidence>
<proteinExistence type="predicted"/>
<dbReference type="EMBL" id="CADCTJ010000147">
    <property type="protein sequence ID" value="CAA9219336.1"/>
    <property type="molecule type" value="Genomic_DNA"/>
</dbReference>
<sequence>MINQSGNANCAAQPEIYPLGLITEQLEVPAKELFKINLFRIYHR</sequence>
<reference evidence="1" key="1">
    <citation type="submission" date="2020-02" db="EMBL/GenBank/DDBJ databases">
        <authorList>
            <person name="Meier V. D."/>
        </authorList>
    </citation>
    <scope>NUCLEOTIDE SEQUENCE</scope>
    <source>
        <strain evidence="1">AVDCRST_MAG95</strain>
    </source>
</reference>
<accession>A0A6J4HAN0</accession>
<protein>
    <submittedName>
        <fullName evidence="1">Uncharacterized protein</fullName>
    </submittedName>
</protein>
<dbReference type="AlphaFoldDB" id="A0A6J4HAN0"/>
<name>A0A6J4HAN0_9BACT</name>
<gene>
    <name evidence="1" type="ORF">AVDCRST_MAG95-461</name>
</gene>